<dbReference type="EMBL" id="JQFZ01000155">
    <property type="protein sequence ID" value="KGO57082.1"/>
    <property type="molecule type" value="Genomic_DNA"/>
</dbReference>
<dbReference type="HOGENOM" id="CLU_1687248_0_0_1"/>
<dbReference type="OrthoDB" id="10603008at2759"/>
<dbReference type="VEuPathDB" id="FungiDB:PEXP_027100"/>
<comment type="caution">
    <text evidence="1">The sequence shown here is derived from an EMBL/GenBank/DDBJ whole genome shotgun (WGS) entry which is preliminary data.</text>
</comment>
<name>A0A0A2IKG5_PENEN</name>
<evidence type="ECO:0000313" key="1">
    <source>
        <dbReference type="EMBL" id="KGO57082.1"/>
    </source>
</evidence>
<reference evidence="1 2" key="1">
    <citation type="journal article" date="2015" name="Mol. Plant Microbe Interact.">
        <title>Genome, transcriptome, and functional analyses of Penicillium expansum provide new insights into secondary metabolism and pathogenicity.</title>
        <authorList>
            <person name="Ballester A.R."/>
            <person name="Marcet-Houben M."/>
            <person name="Levin E."/>
            <person name="Sela N."/>
            <person name="Selma-Lazaro C."/>
            <person name="Carmona L."/>
            <person name="Wisniewski M."/>
            <person name="Droby S."/>
            <person name="Gonzalez-Candelas L."/>
            <person name="Gabaldon T."/>
        </authorList>
    </citation>
    <scope>NUCLEOTIDE SEQUENCE [LARGE SCALE GENOMIC DNA]</scope>
    <source>
        <strain evidence="1 2">MD-8</strain>
    </source>
</reference>
<dbReference type="AlphaFoldDB" id="A0A0A2IKG5"/>
<protein>
    <submittedName>
        <fullName evidence="1">Uncharacterized protein</fullName>
    </submittedName>
</protein>
<keyword evidence="2" id="KW-1185">Reference proteome</keyword>
<dbReference type="GeneID" id="27673133"/>
<accession>A0A0A2IKG5</accession>
<gene>
    <name evidence="1" type="ORF">PEX2_004360</name>
</gene>
<evidence type="ECO:0000313" key="2">
    <source>
        <dbReference type="Proteomes" id="UP000030143"/>
    </source>
</evidence>
<proteinExistence type="predicted"/>
<dbReference type="RefSeq" id="XP_016598770.1">
    <property type="nucleotide sequence ID" value="XM_016737714.1"/>
</dbReference>
<organism evidence="1 2">
    <name type="scientific">Penicillium expansum</name>
    <name type="common">Blue mold rot fungus</name>
    <dbReference type="NCBI Taxonomy" id="27334"/>
    <lineage>
        <taxon>Eukaryota</taxon>
        <taxon>Fungi</taxon>
        <taxon>Dikarya</taxon>
        <taxon>Ascomycota</taxon>
        <taxon>Pezizomycotina</taxon>
        <taxon>Eurotiomycetes</taxon>
        <taxon>Eurotiomycetidae</taxon>
        <taxon>Eurotiales</taxon>
        <taxon>Aspergillaceae</taxon>
        <taxon>Penicillium</taxon>
    </lineage>
</organism>
<dbReference type="Proteomes" id="UP000030143">
    <property type="component" value="Unassembled WGS sequence"/>
</dbReference>
<sequence length="156" mass="17584">MAQEVDQVAATLHRFGEDNTLYNEGYGSKWNPEGKPDNCVWVSVSRFFNHPVPEWSSMVSAAAPPGGASVGEIAHFIRQTCTMARCYMKDVEPTDIFYQGTLVCYSRPDGSGHCVLQREGRYMCFQHSDDGIDLSDEVNDPDNTIFYCWTFVDSVY</sequence>